<evidence type="ECO:0000256" key="3">
    <source>
        <dbReference type="ARBA" id="ARBA00012315"/>
    </source>
</evidence>
<evidence type="ECO:0000313" key="20">
    <source>
        <dbReference type="Proteomes" id="UP000326924"/>
    </source>
</evidence>
<dbReference type="AlphaFoldDB" id="A0A5J5ES84"/>
<name>A0A5J5ES84_9PEZI</name>
<dbReference type="SUPFAM" id="SSF54211">
    <property type="entry name" value="Ribosomal protein S5 domain 2-like"/>
    <property type="match status" value="1"/>
</dbReference>
<keyword evidence="10" id="KW-0299">Galactose metabolism</keyword>
<evidence type="ECO:0000256" key="14">
    <source>
        <dbReference type="ARBA" id="ARBA00029590"/>
    </source>
</evidence>
<dbReference type="PROSITE" id="PS00106">
    <property type="entry name" value="GALACTOKINASE"/>
    <property type="match status" value="1"/>
</dbReference>
<evidence type="ECO:0000256" key="8">
    <source>
        <dbReference type="ARBA" id="ARBA00022840"/>
    </source>
</evidence>
<keyword evidence="11" id="KW-1207">Sterol metabolism</keyword>
<evidence type="ECO:0000256" key="7">
    <source>
        <dbReference type="ARBA" id="ARBA00022777"/>
    </source>
</evidence>
<keyword evidence="8" id="KW-0067">ATP-binding</keyword>
<dbReference type="UniPathway" id="UPA00214"/>
<evidence type="ECO:0000256" key="1">
    <source>
        <dbReference type="ARBA" id="ARBA00004947"/>
    </source>
</evidence>
<dbReference type="Gene3D" id="3.30.230.10">
    <property type="match status" value="1"/>
</dbReference>
<dbReference type="PRINTS" id="PR00959">
    <property type="entry name" value="MEVGALKINASE"/>
</dbReference>
<dbReference type="InterPro" id="IPR020568">
    <property type="entry name" value="Ribosomal_Su5_D2-typ_SF"/>
</dbReference>
<keyword evidence="7" id="KW-0418">Kinase</keyword>
<comment type="caution">
    <text evidence="19">The sequence shown here is derived from an EMBL/GenBank/DDBJ whole genome shotgun (WGS) entry which is preliminary data.</text>
</comment>
<dbReference type="FunFam" id="3.30.230.10:FF:000056">
    <property type="entry name" value="GAL1p Galactokinase"/>
    <property type="match status" value="1"/>
</dbReference>
<dbReference type="InterPro" id="IPR006206">
    <property type="entry name" value="Mevalonate/galactokinase"/>
</dbReference>
<keyword evidence="20" id="KW-1185">Reference proteome</keyword>
<organism evidence="19 20">
    <name type="scientific">Sphaerosporella brunnea</name>
    <dbReference type="NCBI Taxonomy" id="1250544"/>
    <lineage>
        <taxon>Eukaryota</taxon>
        <taxon>Fungi</taxon>
        <taxon>Dikarya</taxon>
        <taxon>Ascomycota</taxon>
        <taxon>Pezizomycotina</taxon>
        <taxon>Pezizomycetes</taxon>
        <taxon>Pezizales</taxon>
        <taxon>Pyronemataceae</taxon>
        <taxon>Sphaerosporella</taxon>
    </lineage>
</organism>
<evidence type="ECO:0000313" key="19">
    <source>
        <dbReference type="EMBL" id="KAA8900437.1"/>
    </source>
</evidence>
<feature type="domain" description="Galactokinase N-terminal" evidence="18">
    <location>
        <begin position="34"/>
        <end position="82"/>
    </location>
</feature>
<feature type="domain" description="GHMP kinase C-terminal" evidence="17">
    <location>
        <begin position="408"/>
        <end position="480"/>
    </location>
</feature>
<dbReference type="InParanoid" id="A0A5J5ES84"/>
<evidence type="ECO:0000256" key="10">
    <source>
        <dbReference type="ARBA" id="ARBA00023144"/>
    </source>
</evidence>
<dbReference type="GO" id="GO:0006012">
    <property type="term" value="P:galactose metabolic process"/>
    <property type="evidence" value="ECO:0007669"/>
    <property type="project" value="UniProtKB-UniPathway"/>
</dbReference>
<dbReference type="GO" id="GO:0016126">
    <property type="term" value="P:sterol biosynthetic process"/>
    <property type="evidence" value="ECO:0007669"/>
    <property type="project" value="UniProtKB-KW"/>
</dbReference>
<evidence type="ECO:0000256" key="5">
    <source>
        <dbReference type="ARBA" id="ARBA00022679"/>
    </source>
</evidence>
<dbReference type="FunFam" id="1.20.1440.340:FF:000003">
    <property type="entry name" value="GAL1p Galactokinase"/>
    <property type="match status" value="1"/>
</dbReference>
<keyword evidence="5" id="KW-0808">Transferase</keyword>
<dbReference type="Pfam" id="PF10509">
    <property type="entry name" value="GalKase_gal_bdg"/>
    <property type="match status" value="1"/>
</dbReference>
<dbReference type="NCBIfam" id="TIGR00131">
    <property type="entry name" value="gal_kin"/>
    <property type="match status" value="1"/>
</dbReference>
<keyword evidence="9" id="KW-0756">Sterol biosynthesis</keyword>
<dbReference type="Gene3D" id="3.30.70.3170">
    <property type="match status" value="1"/>
</dbReference>
<dbReference type="FunCoup" id="A0A5J5ES84">
    <property type="interactions" value="1070"/>
</dbReference>
<dbReference type="InterPro" id="IPR019741">
    <property type="entry name" value="Galactokinase_CS"/>
</dbReference>
<dbReference type="SUPFAM" id="SSF55060">
    <property type="entry name" value="GHMP Kinase, C-terminal domain"/>
    <property type="match status" value="1"/>
</dbReference>
<evidence type="ECO:0000256" key="4">
    <source>
        <dbReference type="ARBA" id="ARBA00019487"/>
    </source>
</evidence>
<dbReference type="Gene3D" id="1.20.1440.340">
    <property type="match status" value="1"/>
</dbReference>
<dbReference type="InterPro" id="IPR014721">
    <property type="entry name" value="Ribsml_uS5_D2-typ_fold_subgr"/>
</dbReference>
<keyword evidence="12" id="KW-0443">Lipid metabolism</keyword>
<evidence type="ECO:0000259" key="16">
    <source>
        <dbReference type="Pfam" id="PF00288"/>
    </source>
</evidence>
<dbReference type="GO" id="GO:0005829">
    <property type="term" value="C:cytosol"/>
    <property type="evidence" value="ECO:0007669"/>
    <property type="project" value="TreeGrafter"/>
</dbReference>
<dbReference type="GO" id="GO:0005524">
    <property type="term" value="F:ATP binding"/>
    <property type="evidence" value="ECO:0007669"/>
    <property type="project" value="UniProtKB-KW"/>
</dbReference>
<feature type="domain" description="GHMP kinase N-terminal" evidence="16">
    <location>
        <begin position="134"/>
        <end position="221"/>
    </location>
</feature>
<keyword evidence="19" id="KW-0689">Ribosomal protein</keyword>
<keyword evidence="6" id="KW-0547">Nucleotide-binding</keyword>
<comment type="catalytic activity">
    <reaction evidence="15">
        <text>alpha-D-galactose + ATP = alpha-D-galactose 1-phosphate + ADP + H(+)</text>
        <dbReference type="Rhea" id="RHEA:13553"/>
        <dbReference type="ChEBI" id="CHEBI:15378"/>
        <dbReference type="ChEBI" id="CHEBI:28061"/>
        <dbReference type="ChEBI" id="CHEBI:30616"/>
        <dbReference type="ChEBI" id="CHEBI:58336"/>
        <dbReference type="ChEBI" id="CHEBI:456216"/>
        <dbReference type="EC" id="2.7.1.6"/>
    </reaction>
    <physiologicalReaction direction="left-to-right" evidence="15">
        <dbReference type="Rhea" id="RHEA:13554"/>
    </physiologicalReaction>
</comment>
<evidence type="ECO:0000256" key="13">
    <source>
        <dbReference type="ARBA" id="ARBA00023277"/>
    </source>
</evidence>
<keyword evidence="9" id="KW-0444">Lipid biosynthesis</keyword>
<dbReference type="EC" id="2.7.1.6" evidence="3"/>
<protein>
    <recommendedName>
        <fullName evidence="4">Galactokinase</fullName>
        <ecNumber evidence="3">2.7.1.6</ecNumber>
    </recommendedName>
    <alternativeName>
        <fullName evidence="14">Galactose kinase</fullName>
    </alternativeName>
</protein>
<dbReference type="GO" id="GO:0005840">
    <property type="term" value="C:ribosome"/>
    <property type="evidence" value="ECO:0007669"/>
    <property type="project" value="UniProtKB-KW"/>
</dbReference>
<keyword evidence="13" id="KW-0119">Carbohydrate metabolism</keyword>
<keyword evidence="9" id="KW-0752">Steroid biosynthesis</keyword>
<evidence type="ECO:0000256" key="9">
    <source>
        <dbReference type="ARBA" id="ARBA00023011"/>
    </source>
</evidence>
<dbReference type="GO" id="GO:0000411">
    <property type="term" value="P:positive regulation of transcription by galactose"/>
    <property type="evidence" value="ECO:0007669"/>
    <property type="project" value="UniProtKB-ARBA"/>
</dbReference>
<evidence type="ECO:0000256" key="11">
    <source>
        <dbReference type="ARBA" id="ARBA00023166"/>
    </source>
</evidence>
<dbReference type="OrthoDB" id="187738at2759"/>
<gene>
    <name evidence="19" type="ORF">FN846DRAFT_143858</name>
</gene>
<evidence type="ECO:0000256" key="12">
    <source>
        <dbReference type="ARBA" id="ARBA00023221"/>
    </source>
</evidence>
<evidence type="ECO:0000259" key="17">
    <source>
        <dbReference type="Pfam" id="PF08544"/>
    </source>
</evidence>
<dbReference type="PIRSF" id="PIRSF000530">
    <property type="entry name" value="Galactokinase"/>
    <property type="match status" value="1"/>
</dbReference>
<dbReference type="GO" id="GO:0004335">
    <property type="term" value="F:galactokinase activity"/>
    <property type="evidence" value="ECO:0007669"/>
    <property type="project" value="UniProtKB-EC"/>
</dbReference>
<comment type="pathway">
    <text evidence="1">Carbohydrate metabolism; galactose metabolism.</text>
</comment>
<dbReference type="PANTHER" id="PTHR10457:SF7">
    <property type="entry name" value="GALACTOKINASE-RELATED"/>
    <property type="match status" value="1"/>
</dbReference>
<dbReference type="InterPro" id="IPR006204">
    <property type="entry name" value="GHMP_kinase_N_dom"/>
</dbReference>
<evidence type="ECO:0000256" key="6">
    <source>
        <dbReference type="ARBA" id="ARBA00022741"/>
    </source>
</evidence>
<keyword evidence="19" id="KW-0687">Ribonucleoprotein</keyword>
<evidence type="ECO:0000256" key="2">
    <source>
        <dbReference type="ARBA" id="ARBA00006566"/>
    </source>
</evidence>
<dbReference type="PROSITE" id="PS00627">
    <property type="entry name" value="GHMP_KINASES_ATP"/>
    <property type="match status" value="1"/>
</dbReference>
<dbReference type="InterPro" id="IPR019539">
    <property type="entry name" value="GalKase_N"/>
</dbReference>
<dbReference type="PRINTS" id="PR00473">
    <property type="entry name" value="GALCTOKINASE"/>
</dbReference>
<comment type="similarity">
    <text evidence="2">Belongs to the GHMP kinase family. GalK subfamily.</text>
</comment>
<dbReference type="InterPro" id="IPR036554">
    <property type="entry name" value="GHMP_kinase_C_sf"/>
</dbReference>
<dbReference type="InterPro" id="IPR006203">
    <property type="entry name" value="GHMP_knse_ATP-bd_CS"/>
</dbReference>
<dbReference type="Pfam" id="PF08544">
    <property type="entry name" value="GHMP_kinases_C"/>
    <property type="match status" value="1"/>
</dbReference>
<evidence type="ECO:0000256" key="15">
    <source>
        <dbReference type="ARBA" id="ARBA00049538"/>
    </source>
</evidence>
<dbReference type="PANTHER" id="PTHR10457">
    <property type="entry name" value="MEVALONATE KINASE/GALACTOKINASE"/>
    <property type="match status" value="1"/>
</dbReference>
<proteinExistence type="inferred from homology"/>
<dbReference type="Proteomes" id="UP000326924">
    <property type="component" value="Unassembled WGS sequence"/>
</dbReference>
<dbReference type="InterPro" id="IPR000705">
    <property type="entry name" value="Galactokinase"/>
</dbReference>
<sequence>MNIAQFVPEVKSAAEVYPPEAQAHQTQRWEHLLAKFEEHYGQPAAFIARAPGRVNIIGEHIDYMLFSVLPMAVEADMLLAIRITPQSSTIKIANVLPKYPEREFTVPTAGSGDIEIDGTKLEWSNYFKAGYRGAVEFLRRNGVAEASAPPGMEILVDGTVPSGGGLSSSAAFVCASALAAMASMGVATVDKKELVGLSIVSERYVGVNSGGMDQSASVLGQEGSALYISFDPELTVEAVAFPKKPEMVFLIANTFKTVEKQVTGPIHYNLRVVETTLAAEVLAKMLQLGPLPEDAGPLGASLKGLMGLYFTKNPSEESLEKRLAEVAQIAQGVLYKQEGYTREEIAEILEIPVETLTQKYMTRFPVRAEKFQLQARTLHVFNEAARVVKMYRVLAESSQEENSSKEVLVKLGELMNESQKSCKELYDCSCEELDELCRLAREAGSYGSRLTGAGWGGCSVHLVPKEKAEAVKKAWLEEYYAKLGLSEDKLLEAIVESKPGSGAVLYKLQTA</sequence>
<dbReference type="Pfam" id="PF00288">
    <property type="entry name" value="GHMP_kinases_N"/>
    <property type="match status" value="1"/>
</dbReference>
<dbReference type="EMBL" id="VXIS01000154">
    <property type="protein sequence ID" value="KAA8900437.1"/>
    <property type="molecule type" value="Genomic_DNA"/>
</dbReference>
<accession>A0A5J5ES84</accession>
<dbReference type="InterPro" id="IPR013750">
    <property type="entry name" value="GHMP_kinase_C_dom"/>
</dbReference>
<evidence type="ECO:0000259" key="18">
    <source>
        <dbReference type="Pfam" id="PF10509"/>
    </source>
</evidence>
<reference evidence="19 20" key="1">
    <citation type="submission" date="2019-09" db="EMBL/GenBank/DDBJ databases">
        <title>Draft genome of the ectomycorrhizal ascomycete Sphaerosporella brunnea.</title>
        <authorList>
            <consortium name="DOE Joint Genome Institute"/>
            <person name="Benucci G.M."/>
            <person name="Marozzi G."/>
            <person name="Antonielli L."/>
            <person name="Sanchez S."/>
            <person name="Marco P."/>
            <person name="Wang X."/>
            <person name="Falini L.B."/>
            <person name="Barry K."/>
            <person name="Haridas S."/>
            <person name="Lipzen A."/>
            <person name="Labutti K."/>
            <person name="Grigoriev I.V."/>
            <person name="Murat C."/>
            <person name="Martin F."/>
            <person name="Albertini E."/>
            <person name="Donnini D."/>
            <person name="Bonito G."/>
        </authorList>
    </citation>
    <scope>NUCLEOTIDE SEQUENCE [LARGE SCALE GENOMIC DNA]</scope>
    <source>
        <strain evidence="19 20">Sb_GMNB300</strain>
    </source>
</reference>
<keyword evidence="12" id="KW-0753">Steroid metabolism</keyword>